<evidence type="ECO:0000313" key="9">
    <source>
        <dbReference type="Proteomes" id="UP001164746"/>
    </source>
</evidence>
<accession>A0ABY7E7L7</accession>
<evidence type="ECO:0000313" key="8">
    <source>
        <dbReference type="EMBL" id="WAR04561.1"/>
    </source>
</evidence>
<evidence type="ECO:0000256" key="6">
    <source>
        <dbReference type="SAM" id="MobiDB-lite"/>
    </source>
</evidence>
<evidence type="ECO:0000256" key="1">
    <source>
        <dbReference type="ARBA" id="ARBA00004141"/>
    </source>
</evidence>
<keyword evidence="5 7" id="KW-0472">Membrane</keyword>
<evidence type="ECO:0000256" key="4">
    <source>
        <dbReference type="ARBA" id="ARBA00022989"/>
    </source>
</evidence>
<name>A0ABY7E7L7_MYAAR</name>
<feature type="transmembrane region" description="Helical" evidence="7">
    <location>
        <begin position="54"/>
        <end position="71"/>
    </location>
</feature>
<sequence>AAYFTAFFPYVVLMILLVRSLTLEGSTDGIIYYFKPQWSKLGEAKVWGDAAIQIFFSLSPCWGGLITLASYNKFHNNCFQDAIIVSIMDCVTSVFAGLVIFSIIGYMAHELNEPVSEVAAEGAGLAFIVYPEVVTKLPISQLWSVLFFLMLITLGLGTQFRRVMLLVGISTFGFIVGLAFATQLFDNYAATYSLLVIGLVESLALSWVYGADRFLTDIESMLGYRPSRIWAWSWKIIAPAALLFILIFTWVDFKPTKYRDEVFPGWADGLGWLISLSSILAIPIVMIYKIIMHMREHGTSFIESIKELSKVDPEWGPAKKENAAERRALDAGPAESLESSVPLTTFGMSGGERV</sequence>
<dbReference type="PROSITE" id="PS50267">
    <property type="entry name" value="NA_NEUROTRAN_SYMP_3"/>
    <property type="match status" value="1"/>
</dbReference>
<organism evidence="8 9">
    <name type="scientific">Mya arenaria</name>
    <name type="common">Soft-shell clam</name>
    <dbReference type="NCBI Taxonomy" id="6604"/>
    <lineage>
        <taxon>Eukaryota</taxon>
        <taxon>Metazoa</taxon>
        <taxon>Spiralia</taxon>
        <taxon>Lophotrochozoa</taxon>
        <taxon>Mollusca</taxon>
        <taxon>Bivalvia</taxon>
        <taxon>Autobranchia</taxon>
        <taxon>Heteroconchia</taxon>
        <taxon>Euheterodonta</taxon>
        <taxon>Imparidentia</taxon>
        <taxon>Neoheterodontei</taxon>
        <taxon>Myida</taxon>
        <taxon>Myoidea</taxon>
        <taxon>Myidae</taxon>
        <taxon>Mya</taxon>
    </lineage>
</organism>
<feature type="region of interest" description="Disordered" evidence="6">
    <location>
        <begin position="321"/>
        <end position="354"/>
    </location>
</feature>
<proteinExistence type="predicted"/>
<keyword evidence="2" id="KW-0813">Transport</keyword>
<feature type="transmembrane region" description="Helical" evidence="7">
    <location>
        <begin position="188"/>
        <end position="209"/>
    </location>
</feature>
<feature type="transmembrane region" description="Helical" evidence="7">
    <location>
        <begin position="163"/>
        <end position="182"/>
    </location>
</feature>
<dbReference type="InterPro" id="IPR037272">
    <property type="entry name" value="SNS_sf"/>
</dbReference>
<evidence type="ECO:0000256" key="2">
    <source>
        <dbReference type="ARBA" id="ARBA00022448"/>
    </source>
</evidence>
<dbReference type="Proteomes" id="UP001164746">
    <property type="component" value="Chromosome 5"/>
</dbReference>
<dbReference type="InterPro" id="IPR000175">
    <property type="entry name" value="Na/ntran_symport"/>
</dbReference>
<gene>
    <name evidence="8" type="ORF">MAR_019930</name>
</gene>
<evidence type="ECO:0000256" key="5">
    <source>
        <dbReference type="ARBA" id="ARBA00023136"/>
    </source>
</evidence>
<feature type="transmembrane region" description="Helical" evidence="7">
    <location>
        <begin position="139"/>
        <end position="156"/>
    </location>
</feature>
<dbReference type="PRINTS" id="PR00176">
    <property type="entry name" value="NANEUSMPORT"/>
</dbReference>
<dbReference type="SUPFAM" id="SSF161070">
    <property type="entry name" value="SNF-like"/>
    <property type="match status" value="1"/>
</dbReference>
<feature type="transmembrane region" description="Helical" evidence="7">
    <location>
        <begin position="83"/>
        <end position="108"/>
    </location>
</feature>
<comment type="subcellular location">
    <subcellularLocation>
        <location evidence="1">Membrane</location>
        <topology evidence="1">Multi-pass membrane protein</topology>
    </subcellularLocation>
</comment>
<protein>
    <submittedName>
        <fullName evidence="8">SC6A9-like protein</fullName>
    </submittedName>
</protein>
<keyword evidence="9" id="KW-1185">Reference proteome</keyword>
<dbReference type="EMBL" id="CP111016">
    <property type="protein sequence ID" value="WAR04561.1"/>
    <property type="molecule type" value="Genomic_DNA"/>
</dbReference>
<feature type="compositionally biased region" description="Polar residues" evidence="6">
    <location>
        <begin position="337"/>
        <end position="347"/>
    </location>
</feature>
<keyword evidence="3 7" id="KW-0812">Transmembrane</keyword>
<keyword evidence="4 7" id="KW-1133">Transmembrane helix</keyword>
<feature type="non-terminal residue" evidence="8">
    <location>
        <position position="1"/>
    </location>
</feature>
<feature type="transmembrane region" description="Helical" evidence="7">
    <location>
        <begin position="7"/>
        <end position="34"/>
    </location>
</feature>
<evidence type="ECO:0000256" key="3">
    <source>
        <dbReference type="ARBA" id="ARBA00022692"/>
    </source>
</evidence>
<dbReference type="PANTHER" id="PTHR11616:SF240">
    <property type="entry name" value="BLOATED TUBULES, ISOFORM B-RELATED"/>
    <property type="match status" value="1"/>
</dbReference>
<feature type="transmembrane region" description="Helical" evidence="7">
    <location>
        <begin position="229"/>
        <end position="250"/>
    </location>
</feature>
<dbReference type="PANTHER" id="PTHR11616">
    <property type="entry name" value="SODIUM/CHLORIDE DEPENDENT TRANSPORTER"/>
    <property type="match status" value="1"/>
</dbReference>
<evidence type="ECO:0000256" key="7">
    <source>
        <dbReference type="SAM" id="Phobius"/>
    </source>
</evidence>
<reference evidence="8" key="1">
    <citation type="submission" date="2022-11" db="EMBL/GenBank/DDBJ databases">
        <title>Centuries of genome instability and evolution in soft-shell clam transmissible cancer (bioRxiv).</title>
        <authorList>
            <person name="Hart S.F.M."/>
            <person name="Yonemitsu M.A."/>
            <person name="Giersch R.M."/>
            <person name="Beal B.F."/>
            <person name="Arriagada G."/>
            <person name="Davis B.W."/>
            <person name="Ostrander E.A."/>
            <person name="Goff S.P."/>
            <person name="Metzger M.J."/>
        </authorList>
    </citation>
    <scope>NUCLEOTIDE SEQUENCE</scope>
    <source>
        <strain evidence="8">MELC-2E11</strain>
        <tissue evidence="8">Siphon/mantle</tissue>
    </source>
</reference>
<dbReference type="Pfam" id="PF00209">
    <property type="entry name" value="SNF"/>
    <property type="match status" value="1"/>
</dbReference>
<feature type="transmembrane region" description="Helical" evidence="7">
    <location>
        <begin position="270"/>
        <end position="291"/>
    </location>
</feature>